<name>A0A6P4JNY1_DROKI</name>
<sequence>MSAPDDIPSMSPARKREKSSSGSESMSQPSTTPPVERPSTSNGHESGHFLGGHGHGHSQHHSSGQLGNHHHMRRPSAGHSSTDSRSSSHGDGVRRLSSMRDRVLVSNANAMARGMSLSELEDTTTTTTTSSSSSPHMNGHNHSNTDNDQQQAGTSNGSRKKKKKKRHWHRSSYDSDLIGWTGLYPNLSKTTDKVLDSNPELDAQTSDELLALSRRGLMVYPREAQGSEAAVAAAAAEPTRNPQPQQQQPQSLATSPSPIESSLSPNSELNRNLTPGPETGLVPEHEPPPTTTSTNLTTTTASNSSNWDAAATFREKSVEDDSKEPQPQVAADSSTSSLGGKRQGMPLENQVKQEEEDEHPNEKTTAKEKDQLAPPLSKRQKNEPPVRSLSRSMSLDIQDTLPKHEQATTSRSKSQDSLIDDNLGSPKTLAKKEERSQEEETNSQPPLSVTKSETPSPNAVEPEVVYPKVAEPEVPSPSVAEPLPQGIEETPPPGVAEEPALAGIAETHPLDVAEPAPPGEAEPSPLSVAEPPLLSVAETPPLGLDEPPPSEIKMKLLPNNNNTMMTTVKLKATDEFYRLPFSYGWRRELVLPSLGNPKRRTGDVFFISPSGRKLRSREDIIPLLEGDLTIQHFCFQRASQEVGPQYEVVRRATPALYRSKQNEASQEQDLAVTGKRVPKPKVPKGASPPSEGWTSTAAVKGKVRSTLSSNGGNLAVAVSRKQSKVYKVSSSEKERESEIEQQQQQPVALPVDVFEVSDDTEEDNDDTPSSSGSAMEIAEEIELPGQMPPSHLFEQEQEQEYRPLRDMDVVVIGGRKAIFVRGPPQPPLVKLVPRLPDLTSYDRIYRKRIQDKRMGQTLAISLNDAHIGVNVLAAVMKTLNMKERVTISQVCTTWAMVSRDNRVWNKVILRDTYVGNWIKLLTEMARHRTRELDMMGVIMTTPKLRFTGELRIVKSLRSLRTDATTNEFLKLVLTSLPQLQELRTTCVSSHLHLGRLERMRKLRVLRINMTHPKAQALHINAVQNLSHLTELSIRGVANLQQLDLMQLKLLTRLQVLGLGSCEYLNHEQLGREVLPCLKALHTVRIENDHRAMAMFPVDEILRGLSLAGGVQRLELINVDVDSGFGQLLASCGTVTHLLLAPKCLHNTATMTNAVMQAIRDNANHLAVFRLVLVTQLLSATENLYKGTQKNVIPVQRPVPGIPYGDALNHCSPEDNCQEEEHTQCVAFLPVERLEAILNEMMPIGYLSVAKVAMSETTNVQFLKPGVTEST</sequence>
<dbReference type="SUPFAM" id="SSF52058">
    <property type="entry name" value="L domain-like"/>
    <property type="match status" value="1"/>
</dbReference>
<feature type="region of interest" description="Disordered" evidence="1">
    <location>
        <begin position="1"/>
        <end position="172"/>
    </location>
</feature>
<dbReference type="Pfam" id="PF01429">
    <property type="entry name" value="MBD"/>
    <property type="match status" value="1"/>
</dbReference>
<dbReference type="AlphaFoldDB" id="A0A6P4JNY1"/>
<dbReference type="OrthoDB" id="61560at2759"/>
<feature type="region of interest" description="Disordered" evidence="1">
    <location>
        <begin position="659"/>
        <end position="695"/>
    </location>
</feature>
<dbReference type="SMART" id="SM00391">
    <property type="entry name" value="MBD"/>
    <property type="match status" value="1"/>
</dbReference>
<dbReference type="InterPro" id="IPR016177">
    <property type="entry name" value="DNA-bd_dom_sf"/>
</dbReference>
<dbReference type="InterPro" id="IPR032675">
    <property type="entry name" value="LRR_dom_sf"/>
</dbReference>
<feature type="compositionally biased region" description="Polar residues" evidence="1">
    <location>
        <begin position="251"/>
        <end position="273"/>
    </location>
</feature>
<dbReference type="PANTHER" id="PTHR15739:SF5">
    <property type="entry name" value="LD23158P"/>
    <property type="match status" value="1"/>
</dbReference>
<dbReference type="RefSeq" id="XP_017036468.1">
    <property type="nucleotide sequence ID" value="XM_017180979.3"/>
</dbReference>
<dbReference type="PANTHER" id="PTHR15739">
    <property type="entry name" value="ZINC FINGER PROTEIN"/>
    <property type="match status" value="1"/>
</dbReference>
<dbReference type="Gene3D" id="1.20.1280.50">
    <property type="match status" value="1"/>
</dbReference>
<feature type="compositionally biased region" description="Basic residues" evidence="1">
    <location>
        <begin position="158"/>
        <end position="170"/>
    </location>
</feature>
<feature type="compositionally biased region" description="Polar residues" evidence="1">
    <location>
        <begin position="140"/>
        <end position="157"/>
    </location>
</feature>
<dbReference type="Proteomes" id="UP001652661">
    <property type="component" value="Chromosome X"/>
</dbReference>
<dbReference type="Gene3D" id="3.80.10.10">
    <property type="entry name" value="Ribonuclease Inhibitor"/>
    <property type="match status" value="1"/>
</dbReference>
<reference evidence="4" key="1">
    <citation type="submission" date="2025-08" db="UniProtKB">
        <authorList>
            <consortium name="RefSeq"/>
        </authorList>
    </citation>
    <scope>IDENTIFICATION</scope>
    <source>
        <strain evidence="4">14028-0561.14</strain>
        <tissue evidence="4">Whole fly</tissue>
    </source>
</reference>
<dbReference type="InterPro" id="IPR001739">
    <property type="entry name" value="Methyl_CpG_DNA-bd"/>
</dbReference>
<feature type="domain" description="MBD" evidence="2">
    <location>
        <begin position="571"/>
        <end position="640"/>
    </location>
</feature>
<dbReference type="InterPro" id="IPR036047">
    <property type="entry name" value="F-box-like_dom_sf"/>
</dbReference>
<accession>A0A6P4JNY1</accession>
<organism evidence="3 4">
    <name type="scientific">Drosophila kikkawai</name>
    <name type="common">Fruit fly</name>
    <dbReference type="NCBI Taxonomy" id="30033"/>
    <lineage>
        <taxon>Eukaryota</taxon>
        <taxon>Metazoa</taxon>
        <taxon>Ecdysozoa</taxon>
        <taxon>Arthropoda</taxon>
        <taxon>Hexapoda</taxon>
        <taxon>Insecta</taxon>
        <taxon>Pterygota</taxon>
        <taxon>Neoptera</taxon>
        <taxon>Endopterygota</taxon>
        <taxon>Diptera</taxon>
        <taxon>Brachycera</taxon>
        <taxon>Muscomorpha</taxon>
        <taxon>Ephydroidea</taxon>
        <taxon>Drosophilidae</taxon>
        <taxon>Drosophila</taxon>
        <taxon>Sophophora</taxon>
    </lineage>
</organism>
<dbReference type="GeneID" id="108084658"/>
<feature type="compositionally biased region" description="Basic and acidic residues" evidence="1">
    <location>
        <begin position="360"/>
        <end position="371"/>
    </location>
</feature>
<dbReference type="SUPFAM" id="SSF81383">
    <property type="entry name" value="F-box domain"/>
    <property type="match status" value="1"/>
</dbReference>
<feature type="compositionally biased region" description="Basic and acidic residues" evidence="1">
    <location>
        <begin position="313"/>
        <end position="324"/>
    </location>
</feature>
<dbReference type="Gene3D" id="3.30.890.10">
    <property type="entry name" value="Methyl-cpg-binding Protein 2, Chain A"/>
    <property type="match status" value="1"/>
</dbReference>
<feature type="compositionally biased region" description="Low complexity" evidence="1">
    <location>
        <begin position="229"/>
        <end position="250"/>
    </location>
</feature>
<proteinExistence type="predicted"/>
<dbReference type="PROSITE" id="PS50982">
    <property type="entry name" value="MBD"/>
    <property type="match status" value="1"/>
</dbReference>
<evidence type="ECO:0000256" key="1">
    <source>
        <dbReference type="SAM" id="MobiDB-lite"/>
    </source>
</evidence>
<feature type="region of interest" description="Disordered" evidence="1">
    <location>
        <begin position="725"/>
        <end position="750"/>
    </location>
</feature>
<evidence type="ECO:0000259" key="2">
    <source>
        <dbReference type="PROSITE" id="PS50982"/>
    </source>
</evidence>
<feature type="compositionally biased region" description="Low complexity" evidence="1">
    <location>
        <begin position="20"/>
        <end position="30"/>
    </location>
</feature>
<dbReference type="GO" id="GO:0003677">
    <property type="term" value="F:DNA binding"/>
    <property type="evidence" value="ECO:0007669"/>
    <property type="project" value="InterPro"/>
</dbReference>
<feature type="compositionally biased region" description="Low complexity" evidence="1">
    <location>
        <begin position="472"/>
        <end position="482"/>
    </location>
</feature>
<evidence type="ECO:0000313" key="3">
    <source>
        <dbReference type="Proteomes" id="UP001652661"/>
    </source>
</evidence>
<protein>
    <submittedName>
        <fullName evidence="4">Nucleolar protein dao-5 isoform X1</fullName>
    </submittedName>
</protein>
<feature type="region of interest" description="Disordered" evidence="1">
    <location>
        <begin position="225"/>
        <end position="500"/>
    </location>
</feature>
<keyword evidence="3" id="KW-1185">Reference proteome</keyword>
<evidence type="ECO:0000313" key="4">
    <source>
        <dbReference type="RefSeq" id="XP_017036468.1"/>
    </source>
</evidence>
<feature type="compositionally biased region" description="Polar residues" evidence="1">
    <location>
        <begin position="407"/>
        <end position="417"/>
    </location>
</feature>
<gene>
    <name evidence="4" type="primary">LOC108084658</name>
</gene>
<feature type="compositionally biased region" description="Low complexity" evidence="1">
    <location>
        <begin position="123"/>
        <end position="134"/>
    </location>
</feature>
<dbReference type="CDD" id="cd00122">
    <property type="entry name" value="MBD"/>
    <property type="match status" value="1"/>
</dbReference>
<dbReference type="InterPro" id="IPR052283">
    <property type="entry name" value="GenomicStab_NeuMorph_Reg"/>
</dbReference>
<feature type="compositionally biased region" description="Basic and acidic residues" evidence="1">
    <location>
        <begin position="86"/>
        <end position="103"/>
    </location>
</feature>
<feature type="compositionally biased region" description="Low complexity" evidence="1">
    <location>
        <begin position="291"/>
        <end position="312"/>
    </location>
</feature>
<feature type="compositionally biased region" description="Polar residues" evidence="1">
    <location>
        <begin position="442"/>
        <end position="457"/>
    </location>
</feature>
<dbReference type="SUPFAM" id="SSF54171">
    <property type="entry name" value="DNA-binding domain"/>
    <property type="match status" value="1"/>
</dbReference>